<comment type="subcellular location">
    <subcellularLocation>
        <location evidence="1">Secreted</location>
    </subcellularLocation>
</comment>
<accession>A0AAV5VA12</accession>
<evidence type="ECO:0000256" key="8">
    <source>
        <dbReference type="SAM" id="SignalP"/>
    </source>
</evidence>
<dbReference type="PANTHER" id="PTHR11716">
    <property type="entry name" value="PHOSPHOLIPASE A2 FAMILY MEMBER"/>
    <property type="match status" value="1"/>
</dbReference>
<comment type="cofactor">
    <cofactor evidence="5">
        <name>Ca(2+)</name>
        <dbReference type="ChEBI" id="CHEBI:29108"/>
    </cofactor>
    <text evidence="5">Binds 1 Ca(2+) ion per subunit.</text>
</comment>
<dbReference type="CDD" id="cd00125">
    <property type="entry name" value="PLA2c"/>
    <property type="match status" value="1"/>
</dbReference>
<dbReference type="InterPro" id="IPR033113">
    <property type="entry name" value="PLA2_histidine"/>
</dbReference>
<protein>
    <recommendedName>
        <fullName evidence="9">Phospholipase A2-like central domain-containing protein</fullName>
    </recommendedName>
</protein>
<comment type="similarity">
    <text evidence="7">Belongs to the phospholipase A2 family.</text>
</comment>
<keyword evidence="5" id="KW-0106">Calcium</keyword>
<dbReference type="PROSITE" id="PS00118">
    <property type="entry name" value="PA2_HIS"/>
    <property type="match status" value="1"/>
</dbReference>
<feature type="signal peptide" evidence="8">
    <location>
        <begin position="1"/>
        <end position="24"/>
    </location>
</feature>
<evidence type="ECO:0000256" key="3">
    <source>
        <dbReference type="ARBA" id="ARBA00023157"/>
    </source>
</evidence>
<dbReference type="Proteomes" id="UP001432322">
    <property type="component" value="Unassembled WGS sequence"/>
</dbReference>
<dbReference type="GO" id="GO:0050482">
    <property type="term" value="P:arachidonate secretion"/>
    <property type="evidence" value="ECO:0007669"/>
    <property type="project" value="InterPro"/>
</dbReference>
<dbReference type="GO" id="GO:0005509">
    <property type="term" value="F:calcium ion binding"/>
    <property type="evidence" value="ECO:0007669"/>
    <property type="project" value="InterPro"/>
</dbReference>
<dbReference type="InterPro" id="IPR036444">
    <property type="entry name" value="PLipase_A2_dom_sf"/>
</dbReference>
<dbReference type="GO" id="GO:0005576">
    <property type="term" value="C:extracellular region"/>
    <property type="evidence" value="ECO:0007669"/>
    <property type="project" value="UniProtKB-SubCell"/>
</dbReference>
<keyword evidence="3 6" id="KW-1015">Disulfide bond</keyword>
<dbReference type="GO" id="GO:0004623">
    <property type="term" value="F:phospholipase A2 activity"/>
    <property type="evidence" value="ECO:0007669"/>
    <property type="project" value="InterPro"/>
</dbReference>
<evidence type="ECO:0000256" key="6">
    <source>
        <dbReference type="PIRSR" id="PIRSR601211-3"/>
    </source>
</evidence>
<evidence type="ECO:0000259" key="9">
    <source>
        <dbReference type="SMART" id="SM00085"/>
    </source>
</evidence>
<evidence type="ECO:0000313" key="10">
    <source>
        <dbReference type="EMBL" id="GMT15632.1"/>
    </source>
</evidence>
<feature type="disulfide bond" evidence="6">
    <location>
        <begin position="85"/>
        <end position="133"/>
    </location>
</feature>
<name>A0AAV5VA12_9BILA</name>
<dbReference type="InterPro" id="IPR033112">
    <property type="entry name" value="PLA2_Asp_AS"/>
</dbReference>
<dbReference type="InterPro" id="IPR001211">
    <property type="entry name" value="PLA2"/>
</dbReference>
<dbReference type="InterPro" id="IPR016090">
    <property type="entry name" value="PLA2-like_dom"/>
</dbReference>
<keyword evidence="11" id="KW-1185">Reference proteome</keyword>
<keyword evidence="5" id="KW-0479">Metal-binding</keyword>
<feature type="domain" description="Phospholipase A2-like central" evidence="9">
    <location>
        <begin position="37"/>
        <end position="154"/>
    </location>
</feature>
<feature type="binding site" evidence="5">
    <location>
        <position position="83"/>
    </location>
    <ligand>
        <name>Ca(2+)</name>
        <dbReference type="ChEBI" id="CHEBI:29108"/>
    </ligand>
</feature>
<proteinExistence type="inferred from homology"/>
<evidence type="ECO:0000256" key="1">
    <source>
        <dbReference type="ARBA" id="ARBA00004613"/>
    </source>
</evidence>
<gene>
    <name evidence="10" type="ORF">PFISCL1PPCAC_6929</name>
</gene>
<dbReference type="PANTHER" id="PTHR11716:SF107">
    <property type="entry name" value="PHOSPHOLIPASE A2"/>
    <property type="match status" value="1"/>
</dbReference>
<feature type="disulfide bond" evidence="6">
    <location>
        <begin position="78"/>
        <end position="140"/>
    </location>
</feature>
<evidence type="ECO:0000313" key="11">
    <source>
        <dbReference type="Proteomes" id="UP001432322"/>
    </source>
</evidence>
<feature type="disulfide bond" evidence="6">
    <location>
        <begin position="63"/>
        <end position="79"/>
    </location>
</feature>
<dbReference type="AlphaFoldDB" id="A0AAV5VA12"/>
<dbReference type="EMBL" id="BTSY01000002">
    <property type="protein sequence ID" value="GMT15632.1"/>
    <property type="molecule type" value="Genomic_DNA"/>
</dbReference>
<dbReference type="SUPFAM" id="SSF48619">
    <property type="entry name" value="Phospholipase A2, PLA2"/>
    <property type="match status" value="1"/>
</dbReference>
<evidence type="ECO:0000256" key="4">
    <source>
        <dbReference type="PIRSR" id="PIRSR601211-1"/>
    </source>
</evidence>
<dbReference type="PRINTS" id="PR00389">
    <property type="entry name" value="PHPHLIPASEA2"/>
</dbReference>
<feature type="non-terminal residue" evidence="10">
    <location>
        <position position="1"/>
    </location>
</feature>
<feature type="active site" evidence="4">
    <location>
        <position position="134"/>
    </location>
</feature>
<evidence type="ECO:0000256" key="5">
    <source>
        <dbReference type="PIRSR" id="PIRSR601211-2"/>
    </source>
</evidence>
<keyword evidence="8" id="KW-0732">Signal</keyword>
<keyword evidence="2" id="KW-0964">Secreted</keyword>
<sequence length="169" mass="18467">LSDSSMKSSPACVILLVLCAVASSASITGQREPGLKSLWNLERVAECVLGYSAIHYNDYGCWCGPGGSGTPVDGIDECCMYHDKCYDAAVDDKLCVNTPFEYVDPYNWDCNNKTAVCTESVNPPSCASALCKCDVDVVACWQKFPYPKPTLKCNKIEHAFKKGKTVFEH</sequence>
<feature type="binding site" evidence="5">
    <location>
        <position position="66"/>
    </location>
    <ligand>
        <name>Ca(2+)</name>
        <dbReference type="ChEBI" id="CHEBI:29108"/>
    </ligand>
</feature>
<evidence type="ECO:0000256" key="7">
    <source>
        <dbReference type="RuleBase" id="RU003654"/>
    </source>
</evidence>
<reference evidence="10" key="1">
    <citation type="submission" date="2023-10" db="EMBL/GenBank/DDBJ databases">
        <title>Genome assembly of Pristionchus species.</title>
        <authorList>
            <person name="Yoshida K."/>
            <person name="Sommer R.J."/>
        </authorList>
    </citation>
    <scope>NUCLEOTIDE SEQUENCE</scope>
    <source>
        <strain evidence="10">RS5133</strain>
    </source>
</reference>
<organism evidence="10 11">
    <name type="scientific">Pristionchus fissidentatus</name>
    <dbReference type="NCBI Taxonomy" id="1538716"/>
    <lineage>
        <taxon>Eukaryota</taxon>
        <taxon>Metazoa</taxon>
        <taxon>Ecdysozoa</taxon>
        <taxon>Nematoda</taxon>
        <taxon>Chromadorea</taxon>
        <taxon>Rhabditida</taxon>
        <taxon>Rhabditina</taxon>
        <taxon>Diplogasteromorpha</taxon>
        <taxon>Diplogasteroidea</taxon>
        <taxon>Neodiplogasteridae</taxon>
        <taxon>Pristionchus</taxon>
    </lineage>
</organism>
<feature type="disulfide bond" evidence="6">
    <location>
        <begin position="95"/>
        <end position="126"/>
    </location>
</feature>
<comment type="caution">
    <text evidence="10">The sequence shown here is derived from an EMBL/GenBank/DDBJ whole genome shotgun (WGS) entry which is preliminary data.</text>
</comment>
<feature type="binding site" evidence="5">
    <location>
        <position position="64"/>
    </location>
    <ligand>
        <name>Ca(2+)</name>
        <dbReference type="ChEBI" id="CHEBI:29108"/>
    </ligand>
</feature>
<feature type="active site" evidence="4">
    <location>
        <position position="82"/>
    </location>
</feature>
<feature type="chain" id="PRO_5043574074" description="Phospholipase A2-like central domain-containing protein" evidence="8">
    <location>
        <begin position="25"/>
        <end position="169"/>
    </location>
</feature>
<dbReference type="PROSITE" id="PS00119">
    <property type="entry name" value="PA2_ASP"/>
    <property type="match status" value="1"/>
</dbReference>
<feature type="disulfide bond" evidence="6">
    <location>
        <begin position="117"/>
        <end position="131"/>
    </location>
</feature>
<dbReference type="GO" id="GO:0006644">
    <property type="term" value="P:phospholipid metabolic process"/>
    <property type="evidence" value="ECO:0007669"/>
    <property type="project" value="InterPro"/>
</dbReference>
<dbReference type="Pfam" id="PF00068">
    <property type="entry name" value="Phospholip_A2_1"/>
    <property type="match status" value="1"/>
</dbReference>
<dbReference type="SMART" id="SM00085">
    <property type="entry name" value="PA2c"/>
    <property type="match status" value="1"/>
</dbReference>
<dbReference type="Gene3D" id="1.20.90.10">
    <property type="entry name" value="Phospholipase A2 domain"/>
    <property type="match status" value="1"/>
</dbReference>
<evidence type="ECO:0000256" key="2">
    <source>
        <dbReference type="ARBA" id="ARBA00022525"/>
    </source>
</evidence>
<dbReference type="GO" id="GO:0016042">
    <property type="term" value="P:lipid catabolic process"/>
    <property type="evidence" value="ECO:0007669"/>
    <property type="project" value="InterPro"/>
</dbReference>